<reference evidence="13" key="1">
    <citation type="journal article" date="2019" name="Int. J. Syst. Evol. Microbiol.">
        <title>The Global Catalogue of Microorganisms (GCM) 10K type strain sequencing project: providing services to taxonomists for standard genome sequencing and annotation.</title>
        <authorList>
            <consortium name="The Broad Institute Genomics Platform"/>
            <consortium name="The Broad Institute Genome Sequencing Center for Infectious Disease"/>
            <person name="Wu L."/>
            <person name="Ma J."/>
        </authorList>
    </citation>
    <scope>NUCLEOTIDE SEQUENCE [LARGE SCALE GENOMIC DNA]</scope>
    <source>
        <strain evidence="13">JCM 17555</strain>
    </source>
</reference>
<dbReference type="Gene3D" id="3.90.1150.10">
    <property type="entry name" value="Aspartate Aminotransferase, domain 1"/>
    <property type="match status" value="1"/>
</dbReference>
<evidence type="ECO:0000256" key="7">
    <source>
        <dbReference type="ARBA" id="ARBA00023004"/>
    </source>
</evidence>
<feature type="domain" description="Aminotransferase class V" evidence="11">
    <location>
        <begin position="5"/>
        <end position="391"/>
    </location>
</feature>
<dbReference type="PANTHER" id="PTHR11601">
    <property type="entry name" value="CYSTEINE DESULFURYLASE FAMILY MEMBER"/>
    <property type="match status" value="1"/>
</dbReference>
<evidence type="ECO:0000256" key="4">
    <source>
        <dbReference type="ARBA" id="ARBA00022679"/>
    </source>
</evidence>
<keyword evidence="8" id="KW-0411">Iron-sulfur</keyword>
<dbReference type="SUPFAM" id="SSF53383">
    <property type="entry name" value="PLP-dependent transferases"/>
    <property type="match status" value="1"/>
</dbReference>
<proteinExistence type="inferred from homology"/>
<dbReference type="InterPro" id="IPR016454">
    <property type="entry name" value="Cysteine_dSase"/>
</dbReference>
<dbReference type="Pfam" id="PF00266">
    <property type="entry name" value="Aminotran_5"/>
    <property type="match status" value="1"/>
</dbReference>
<keyword evidence="7" id="KW-0408">Iron</keyword>
<dbReference type="InterPro" id="IPR020578">
    <property type="entry name" value="Aminotrans_V_PyrdxlP_BS"/>
</dbReference>
<comment type="cofactor">
    <cofactor evidence="1 10">
        <name>pyridoxal 5'-phosphate</name>
        <dbReference type="ChEBI" id="CHEBI:597326"/>
    </cofactor>
</comment>
<protein>
    <recommendedName>
        <fullName evidence="3">cysteine desulfurase</fullName>
        <ecNumber evidence="3">2.8.1.7</ecNumber>
    </recommendedName>
</protein>
<sequence>MSPVIYLDYAATTPVDKAVAERMMSCLTLDGTFANPASRSHRPGWQAEQLVEAARIELAQLIDCSPIELVWTSGATEADNLAIQGVVRHAIRVRRKENPSASGTVHLITSVIEHKAVIDTCKALEREYADSALKVEVSWLTPDASGHISAEQVRAALRDDTVLVSIMHMNNELGSINDIAALAEEVAPHSALFHVDAAQSAGKLPLSMKSLAVDLLSCCAHKIYGPKGIGALYVRRSVKSRLDPMIHGGGHEGGLRSGTLATHQIVGFGEAARLAGEAMASDRLKLERQRKVLLAALSQLNGFTINGAEDPEAGALDACWPGILNVRFATLDAEALMLAMPAIALASGSACNSASLSASYVLRAIGLSEAEAAASVRISLGRMTTDDEVKRAAERITEVVSRMRPAASAV</sequence>
<dbReference type="InterPro" id="IPR015421">
    <property type="entry name" value="PyrdxlP-dep_Trfase_major"/>
</dbReference>
<dbReference type="RefSeq" id="WP_344805359.1">
    <property type="nucleotide sequence ID" value="NZ_BAABBO010000007.1"/>
</dbReference>
<dbReference type="InterPro" id="IPR015424">
    <property type="entry name" value="PyrdxlP-dep_Trfase"/>
</dbReference>
<dbReference type="PANTHER" id="PTHR11601:SF34">
    <property type="entry name" value="CYSTEINE DESULFURASE"/>
    <property type="match status" value="1"/>
</dbReference>
<comment type="similarity">
    <text evidence="2">Belongs to the class-V pyridoxal-phosphate-dependent aminotransferase family. NifS/IscS subfamily.</text>
</comment>
<dbReference type="EMBL" id="BAABBO010000007">
    <property type="protein sequence ID" value="GAA3959719.1"/>
    <property type="molecule type" value="Genomic_DNA"/>
</dbReference>
<dbReference type="EC" id="2.8.1.7" evidence="3"/>
<evidence type="ECO:0000313" key="12">
    <source>
        <dbReference type="EMBL" id="GAA3959719.1"/>
    </source>
</evidence>
<comment type="catalytic activity">
    <reaction evidence="9">
        <text>(sulfur carrier)-H + L-cysteine = (sulfur carrier)-SH + L-alanine</text>
        <dbReference type="Rhea" id="RHEA:43892"/>
        <dbReference type="Rhea" id="RHEA-COMP:14737"/>
        <dbReference type="Rhea" id="RHEA-COMP:14739"/>
        <dbReference type="ChEBI" id="CHEBI:29917"/>
        <dbReference type="ChEBI" id="CHEBI:35235"/>
        <dbReference type="ChEBI" id="CHEBI:57972"/>
        <dbReference type="ChEBI" id="CHEBI:64428"/>
        <dbReference type="EC" id="2.8.1.7"/>
    </reaction>
</comment>
<keyword evidence="4" id="KW-0808">Transferase</keyword>
<evidence type="ECO:0000313" key="13">
    <source>
        <dbReference type="Proteomes" id="UP001501337"/>
    </source>
</evidence>
<name>A0ABP7P4R7_9GAMM</name>
<evidence type="ECO:0000256" key="3">
    <source>
        <dbReference type="ARBA" id="ARBA00012239"/>
    </source>
</evidence>
<comment type="caution">
    <text evidence="12">The sequence shown here is derived from an EMBL/GenBank/DDBJ whole genome shotgun (WGS) entry which is preliminary data.</text>
</comment>
<dbReference type="Proteomes" id="UP001501337">
    <property type="component" value="Unassembled WGS sequence"/>
</dbReference>
<organism evidence="12 13">
    <name type="scientific">Allohahella marinimesophila</name>
    <dbReference type="NCBI Taxonomy" id="1054972"/>
    <lineage>
        <taxon>Bacteria</taxon>
        <taxon>Pseudomonadati</taxon>
        <taxon>Pseudomonadota</taxon>
        <taxon>Gammaproteobacteria</taxon>
        <taxon>Oceanospirillales</taxon>
        <taxon>Hahellaceae</taxon>
        <taxon>Allohahella</taxon>
    </lineage>
</organism>
<evidence type="ECO:0000256" key="2">
    <source>
        <dbReference type="ARBA" id="ARBA00006490"/>
    </source>
</evidence>
<evidence type="ECO:0000256" key="6">
    <source>
        <dbReference type="ARBA" id="ARBA00022898"/>
    </source>
</evidence>
<evidence type="ECO:0000259" key="11">
    <source>
        <dbReference type="Pfam" id="PF00266"/>
    </source>
</evidence>
<accession>A0ABP7P4R7</accession>
<dbReference type="PIRSF" id="PIRSF005572">
    <property type="entry name" value="NifS"/>
    <property type="match status" value="1"/>
</dbReference>
<dbReference type="InterPro" id="IPR015422">
    <property type="entry name" value="PyrdxlP-dep_Trfase_small"/>
</dbReference>
<dbReference type="Gene3D" id="3.40.640.10">
    <property type="entry name" value="Type I PLP-dependent aspartate aminotransferase-like (Major domain)"/>
    <property type="match status" value="1"/>
</dbReference>
<dbReference type="PROSITE" id="PS00595">
    <property type="entry name" value="AA_TRANSFER_CLASS_5"/>
    <property type="match status" value="1"/>
</dbReference>
<keyword evidence="6" id="KW-0663">Pyridoxal phosphate</keyword>
<evidence type="ECO:0000256" key="9">
    <source>
        <dbReference type="ARBA" id="ARBA00050776"/>
    </source>
</evidence>
<evidence type="ECO:0000256" key="8">
    <source>
        <dbReference type="ARBA" id="ARBA00023014"/>
    </source>
</evidence>
<evidence type="ECO:0000256" key="10">
    <source>
        <dbReference type="RuleBase" id="RU004504"/>
    </source>
</evidence>
<gene>
    <name evidence="12" type="ORF">GCM10022278_17440</name>
</gene>
<keyword evidence="5" id="KW-0479">Metal-binding</keyword>
<keyword evidence="13" id="KW-1185">Reference proteome</keyword>
<evidence type="ECO:0000256" key="5">
    <source>
        <dbReference type="ARBA" id="ARBA00022723"/>
    </source>
</evidence>
<dbReference type="InterPro" id="IPR000192">
    <property type="entry name" value="Aminotrans_V_dom"/>
</dbReference>
<evidence type="ECO:0000256" key="1">
    <source>
        <dbReference type="ARBA" id="ARBA00001933"/>
    </source>
</evidence>